<comment type="cofactor">
    <cofactor evidence="1">
        <name>[4Fe-4S] cluster</name>
        <dbReference type="ChEBI" id="CHEBI:49883"/>
    </cofactor>
</comment>
<dbReference type="GO" id="GO:0051539">
    <property type="term" value="F:4 iron, 4 sulfur cluster binding"/>
    <property type="evidence" value="ECO:0007669"/>
    <property type="project" value="UniProtKB-KW"/>
</dbReference>
<keyword evidence="8" id="KW-0411">Iron-sulfur</keyword>
<feature type="domain" description="Radical SAM core" evidence="11">
    <location>
        <begin position="16"/>
        <end position="280"/>
    </location>
</feature>
<dbReference type="EMBL" id="ADLO01000010">
    <property type="protein sequence ID" value="KGF57259.1"/>
    <property type="molecule type" value="Genomic_DNA"/>
</dbReference>
<evidence type="ECO:0000256" key="7">
    <source>
        <dbReference type="ARBA" id="ARBA00023004"/>
    </source>
</evidence>
<dbReference type="Pfam" id="PF00037">
    <property type="entry name" value="Fer4"/>
    <property type="match status" value="1"/>
</dbReference>
<keyword evidence="7" id="KW-0408">Iron</keyword>
<organism evidence="12 13">
    <name type="scientific">Flavonifractor plautii 1_3_50AFAA</name>
    <dbReference type="NCBI Taxonomy" id="742738"/>
    <lineage>
        <taxon>Bacteria</taxon>
        <taxon>Bacillati</taxon>
        <taxon>Bacillota</taxon>
        <taxon>Clostridia</taxon>
        <taxon>Eubacteriales</taxon>
        <taxon>Oscillospiraceae</taxon>
        <taxon>Flavonifractor</taxon>
    </lineage>
</organism>
<dbReference type="InterPro" id="IPR058240">
    <property type="entry name" value="rSAM_sf"/>
</dbReference>
<dbReference type="Gene3D" id="3.30.70.20">
    <property type="match status" value="1"/>
</dbReference>
<dbReference type="InterPro" id="IPR017896">
    <property type="entry name" value="4Fe4S_Fe-S-bd"/>
</dbReference>
<keyword evidence="3" id="KW-0004">4Fe-4S</keyword>
<dbReference type="PROSITE" id="PS51379">
    <property type="entry name" value="4FE4S_FER_2"/>
    <property type="match status" value="2"/>
</dbReference>
<dbReference type="PROSITE" id="PS51918">
    <property type="entry name" value="RADICAL_SAM"/>
    <property type="match status" value="1"/>
</dbReference>
<dbReference type="SFLD" id="SFLDS00029">
    <property type="entry name" value="Radical_SAM"/>
    <property type="match status" value="1"/>
</dbReference>
<dbReference type="HOGENOM" id="CLU_058969_3_0_9"/>
<dbReference type="InterPro" id="IPR012839">
    <property type="entry name" value="Organic_radical_activase"/>
</dbReference>
<evidence type="ECO:0000259" key="11">
    <source>
        <dbReference type="PROSITE" id="PS51918"/>
    </source>
</evidence>
<keyword evidence="6" id="KW-0560">Oxidoreductase</keyword>
<evidence type="ECO:0000256" key="5">
    <source>
        <dbReference type="ARBA" id="ARBA00022723"/>
    </source>
</evidence>
<keyword evidence="4" id="KW-0949">S-adenosyl-L-methionine</keyword>
<keyword evidence="13" id="KW-1185">Reference proteome</keyword>
<dbReference type="GO" id="GO:0016491">
    <property type="term" value="F:oxidoreductase activity"/>
    <property type="evidence" value="ECO:0007669"/>
    <property type="project" value="UniProtKB-KW"/>
</dbReference>
<evidence type="ECO:0000256" key="9">
    <source>
        <dbReference type="ARBA" id="ARBA00047365"/>
    </source>
</evidence>
<evidence type="ECO:0000313" key="12">
    <source>
        <dbReference type="EMBL" id="KGF57259.1"/>
    </source>
</evidence>
<evidence type="ECO:0000256" key="2">
    <source>
        <dbReference type="ARBA" id="ARBA00009777"/>
    </source>
</evidence>
<dbReference type="InterPro" id="IPR023912">
    <property type="entry name" value="YjjW_bact"/>
</dbReference>
<dbReference type="SFLD" id="SFLDG01118">
    <property type="entry name" value="activating_enzymes__group_2"/>
    <property type="match status" value="1"/>
</dbReference>
<evidence type="ECO:0000256" key="4">
    <source>
        <dbReference type="ARBA" id="ARBA00022691"/>
    </source>
</evidence>
<dbReference type="InterPro" id="IPR007197">
    <property type="entry name" value="rSAM"/>
</dbReference>
<dbReference type="Pfam" id="PF04055">
    <property type="entry name" value="Radical_SAM"/>
    <property type="match status" value="1"/>
</dbReference>
<reference evidence="12 13" key="1">
    <citation type="submission" date="2011-08" db="EMBL/GenBank/DDBJ databases">
        <title>The Genome Sequence of Clostridium orbiscindens 1_3_50AFAA.</title>
        <authorList>
            <consortium name="The Broad Institute Genome Sequencing Platform"/>
            <person name="Earl A."/>
            <person name="Ward D."/>
            <person name="Feldgarden M."/>
            <person name="Gevers D."/>
            <person name="Daigneault M."/>
            <person name="Strauss J."/>
            <person name="Allen-Vercoe E."/>
            <person name="Young S.K."/>
            <person name="Zeng Q."/>
            <person name="Gargeya S."/>
            <person name="Fitzgerald M."/>
            <person name="Haas B."/>
            <person name="Abouelleil A."/>
            <person name="Alvarado L."/>
            <person name="Arachchi H.M."/>
            <person name="Berlin A."/>
            <person name="Brown A."/>
            <person name="Chapman S.B."/>
            <person name="Chen Z."/>
            <person name="Dunbar C."/>
            <person name="Freedman E."/>
            <person name="Gearin G."/>
            <person name="Gellesch M."/>
            <person name="Goldberg J."/>
            <person name="Griggs A."/>
            <person name="Gujja S."/>
            <person name="Heiman D."/>
            <person name="Howarth C."/>
            <person name="Larson L."/>
            <person name="Lui A."/>
            <person name="MacDonald P.J.P."/>
            <person name="Montmayeur A."/>
            <person name="Murphy C."/>
            <person name="Neiman D."/>
            <person name="Pearson M."/>
            <person name="Priest M."/>
            <person name="Roberts A."/>
            <person name="Saif S."/>
            <person name="Shea T."/>
            <person name="Shenoy N."/>
            <person name="Sisk P."/>
            <person name="Stolte C."/>
            <person name="Sykes S."/>
            <person name="Wortman J."/>
            <person name="Nusbaum C."/>
            <person name="Birren B."/>
        </authorList>
    </citation>
    <scope>NUCLEOTIDE SEQUENCE [LARGE SCALE GENOMIC DNA]</scope>
    <source>
        <strain evidence="12 13">1_3_50AFAA</strain>
    </source>
</reference>
<dbReference type="InterPro" id="IPR034457">
    <property type="entry name" value="Organic_radical-activating"/>
</dbReference>
<dbReference type="PROSITE" id="PS00198">
    <property type="entry name" value="4FE4S_FER_1"/>
    <property type="match status" value="2"/>
</dbReference>
<accession>A0A096DI85</accession>
<dbReference type="PANTHER" id="PTHR30352:SF13">
    <property type="entry name" value="GLYCYL-RADICAL ENZYME ACTIVATING ENZYME YJJW-RELATED"/>
    <property type="match status" value="1"/>
</dbReference>
<gene>
    <name evidence="12" type="ORF">HMPREF9460_00357</name>
</gene>
<keyword evidence="5" id="KW-0479">Metal-binding</keyword>
<dbReference type="GO" id="GO:0046872">
    <property type="term" value="F:metal ion binding"/>
    <property type="evidence" value="ECO:0007669"/>
    <property type="project" value="UniProtKB-KW"/>
</dbReference>
<evidence type="ECO:0000256" key="1">
    <source>
        <dbReference type="ARBA" id="ARBA00001966"/>
    </source>
</evidence>
<evidence type="ECO:0000259" key="10">
    <source>
        <dbReference type="PROSITE" id="PS51379"/>
    </source>
</evidence>
<dbReference type="NCBIfam" id="TIGR04041">
    <property type="entry name" value="activase_YjjW"/>
    <property type="match status" value="1"/>
</dbReference>
<evidence type="ECO:0000256" key="8">
    <source>
        <dbReference type="ARBA" id="ARBA00023014"/>
    </source>
</evidence>
<comment type="catalytic activity">
    <reaction evidence="9">
        <text>glycyl-[protein] + reduced [flavodoxin] + S-adenosyl-L-methionine = glycin-2-yl radical-[protein] + semiquinone [flavodoxin] + 5'-deoxyadenosine + L-methionine + H(+)</text>
        <dbReference type="Rhea" id="RHEA:61976"/>
        <dbReference type="Rhea" id="RHEA-COMP:10622"/>
        <dbReference type="Rhea" id="RHEA-COMP:14480"/>
        <dbReference type="Rhea" id="RHEA-COMP:15993"/>
        <dbReference type="Rhea" id="RHEA-COMP:15994"/>
        <dbReference type="ChEBI" id="CHEBI:15378"/>
        <dbReference type="ChEBI" id="CHEBI:17319"/>
        <dbReference type="ChEBI" id="CHEBI:29947"/>
        <dbReference type="ChEBI" id="CHEBI:32722"/>
        <dbReference type="ChEBI" id="CHEBI:57618"/>
        <dbReference type="ChEBI" id="CHEBI:57844"/>
        <dbReference type="ChEBI" id="CHEBI:59789"/>
        <dbReference type="ChEBI" id="CHEBI:140311"/>
    </reaction>
</comment>
<dbReference type="SFLD" id="SFLDF00392">
    <property type="entry name" value="YjjI_activase"/>
    <property type="match status" value="1"/>
</dbReference>
<comment type="caution">
    <text evidence="12">The sequence shown here is derived from an EMBL/GenBank/DDBJ whole genome shotgun (WGS) entry which is preliminary data.</text>
</comment>
<sequence length="280" mass="28717">MSAAAPVNRILPLSTVDGPGCRAAVFLQGCNLACAYCHNPETQNLCTGCGACVPACPAGALSLESGRVRWVAERCAGCDACIRLCPRFASPKVTVMTASEVLSALAPSRPFIRGLTVSGGECTLYPDFLTELFTLARAGGLGCLLDSNGMVPLAPLAGLMAVCDGVMLDVKAWEPAVHRALTGADNAPVKENLAFLSACGKLAEVRVVCAPDAVDVEAVLDGGVAAALGPRAPSTPVKLITFRPNGVRGALAGRPSPTPEQMTAWRAYALSAGLGAVLLR</sequence>
<proteinExistence type="inferred from homology"/>
<dbReference type="SUPFAM" id="SSF102114">
    <property type="entry name" value="Radical SAM enzymes"/>
    <property type="match status" value="1"/>
</dbReference>
<name>A0A096DI85_FLAPL</name>
<dbReference type="InterPro" id="IPR001989">
    <property type="entry name" value="Radical_activat_CS"/>
</dbReference>
<dbReference type="Gene3D" id="3.20.20.70">
    <property type="entry name" value="Aldolase class I"/>
    <property type="match status" value="1"/>
</dbReference>
<dbReference type="InterPro" id="IPR017900">
    <property type="entry name" value="4Fe4S_Fe_S_CS"/>
</dbReference>
<dbReference type="PATRIC" id="fig|742738.3.peg.376"/>
<evidence type="ECO:0000256" key="3">
    <source>
        <dbReference type="ARBA" id="ARBA00022485"/>
    </source>
</evidence>
<dbReference type="PROSITE" id="PS01087">
    <property type="entry name" value="RADICAL_ACTIVATING"/>
    <property type="match status" value="1"/>
</dbReference>
<evidence type="ECO:0008006" key="14">
    <source>
        <dbReference type="Google" id="ProtNLM"/>
    </source>
</evidence>
<feature type="domain" description="4Fe-4S ferredoxin-type" evidence="10">
    <location>
        <begin position="67"/>
        <end position="95"/>
    </location>
</feature>
<dbReference type="InterPro" id="IPR013785">
    <property type="entry name" value="Aldolase_TIM"/>
</dbReference>
<dbReference type="Proteomes" id="UP000029585">
    <property type="component" value="Unassembled WGS sequence"/>
</dbReference>
<dbReference type="InterPro" id="IPR040074">
    <property type="entry name" value="BssD/PflA/YjjW"/>
</dbReference>
<dbReference type="PIRSF" id="PIRSF000371">
    <property type="entry name" value="PFL_act_enz"/>
    <property type="match status" value="1"/>
</dbReference>
<dbReference type="CDD" id="cd01335">
    <property type="entry name" value="Radical_SAM"/>
    <property type="match status" value="1"/>
</dbReference>
<dbReference type="eggNOG" id="COG1180">
    <property type="taxonomic scope" value="Bacteria"/>
</dbReference>
<feature type="domain" description="4Fe-4S ferredoxin-type" evidence="10">
    <location>
        <begin position="38"/>
        <end position="66"/>
    </location>
</feature>
<evidence type="ECO:0000313" key="13">
    <source>
        <dbReference type="Proteomes" id="UP000029585"/>
    </source>
</evidence>
<dbReference type="PANTHER" id="PTHR30352">
    <property type="entry name" value="PYRUVATE FORMATE-LYASE-ACTIVATING ENZYME"/>
    <property type="match status" value="1"/>
</dbReference>
<dbReference type="SFLD" id="SFLDG01066">
    <property type="entry name" value="organic_radical-activating_enz"/>
    <property type="match status" value="1"/>
</dbReference>
<evidence type="ECO:0000256" key="6">
    <source>
        <dbReference type="ARBA" id="ARBA00023002"/>
    </source>
</evidence>
<comment type="similarity">
    <text evidence="2">Belongs to the organic radical-activating enzymes family.</text>
</comment>
<protein>
    <recommendedName>
        <fullName evidence="14">YjjW family glycine radical enzyme activase</fullName>
    </recommendedName>
</protein>
<dbReference type="AlphaFoldDB" id="A0A096DI85"/>
<dbReference type="SUPFAM" id="SSF54862">
    <property type="entry name" value="4Fe-4S ferredoxins"/>
    <property type="match status" value="1"/>
</dbReference>
<dbReference type="RefSeq" id="WP_044938495.1">
    <property type="nucleotide sequence ID" value="NZ_KN174161.1"/>
</dbReference>